<evidence type="ECO:0000313" key="2">
    <source>
        <dbReference type="Proteomes" id="UP000013057"/>
    </source>
</evidence>
<dbReference type="Proteomes" id="UP000013057">
    <property type="component" value="Unassembled WGS sequence"/>
</dbReference>
<name>R4FFK1_9BACL</name>
<sequence length="57" mass="6426">MNNGTITRLVIADGLRRYRNEAVYTLAVIRISGKKGGTTKPTRPSFLGRVFLFLKKE</sequence>
<organism evidence="1 2">
    <name type="scientific">Anoxybacillus flavithermus NBRC 109594</name>
    <dbReference type="NCBI Taxonomy" id="1315967"/>
    <lineage>
        <taxon>Bacteria</taxon>
        <taxon>Bacillati</taxon>
        <taxon>Bacillota</taxon>
        <taxon>Bacilli</taxon>
        <taxon>Bacillales</taxon>
        <taxon>Anoxybacillaceae</taxon>
        <taxon>Anoxybacillus</taxon>
    </lineage>
</organism>
<reference evidence="2" key="1">
    <citation type="journal article" date="2013" name="Genome">
        <title>Draft Genome Sequence of a Thermophilic Member of the Bacillaceae, Anoxybacillus flavithermus Strain Kn10, Isolated from the Kan-nawa Hot Spring in Japan.</title>
        <authorList>
            <person name="Matsutani M."/>
            <person name="Shirakihara Y."/>
            <person name="Imada K."/>
            <person name="Yakushi T."/>
            <person name="Matsushita K."/>
        </authorList>
    </citation>
    <scope>NUCLEOTIDE SEQUENCE [LARGE SCALE GENOMIC DNA]</scope>
    <source>
        <strain evidence="2">NBRC 109594</strain>
    </source>
</reference>
<comment type="caution">
    <text evidence="1">The sequence shown here is derived from an EMBL/GenBank/DDBJ whole genome shotgun (WGS) entry which is preliminary data.</text>
</comment>
<dbReference type="EMBL" id="BARH01000031">
    <property type="protein sequence ID" value="GAC92246.1"/>
    <property type="molecule type" value="Genomic_DNA"/>
</dbReference>
<dbReference type="AlphaFoldDB" id="R4FFK1"/>
<accession>R4FFK1</accession>
<evidence type="ECO:0000313" key="1">
    <source>
        <dbReference type="EMBL" id="GAC92246.1"/>
    </source>
</evidence>
<protein>
    <submittedName>
        <fullName evidence="1">Uncharacterized protein</fullName>
    </submittedName>
</protein>
<proteinExistence type="predicted"/>
<gene>
    <name evidence="1" type="ORF">KN10_2682</name>
</gene>